<evidence type="ECO:0008006" key="7">
    <source>
        <dbReference type="Google" id="ProtNLM"/>
    </source>
</evidence>
<dbReference type="Gene3D" id="3.40.50.1110">
    <property type="entry name" value="SGNH hydrolase"/>
    <property type="match status" value="1"/>
</dbReference>
<dbReference type="GO" id="GO:0016042">
    <property type="term" value="P:lipid catabolic process"/>
    <property type="evidence" value="ECO:0007669"/>
    <property type="project" value="UniProtKB-KW"/>
</dbReference>
<evidence type="ECO:0000256" key="3">
    <source>
        <dbReference type="ARBA" id="ARBA00022963"/>
    </source>
</evidence>
<dbReference type="CDD" id="cd01837">
    <property type="entry name" value="SGNH_plant_lipase_like"/>
    <property type="match status" value="1"/>
</dbReference>
<dbReference type="InterPro" id="IPR035669">
    <property type="entry name" value="SGNH_plant_lipase-like"/>
</dbReference>
<keyword evidence="2" id="KW-0378">Hydrolase</keyword>
<dbReference type="AlphaFoldDB" id="A0AAV6Y0G0"/>
<evidence type="ECO:0000256" key="4">
    <source>
        <dbReference type="SAM" id="MobiDB-lite"/>
    </source>
</evidence>
<keyword evidence="6" id="KW-1185">Reference proteome</keyword>
<dbReference type="PANTHER" id="PTHR45648:SF8">
    <property type="entry name" value="ZINC FINGER PROTEIN"/>
    <property type="match status" value="1"/>
</dbReference>
<keyword evidence="3" id="KW-0442">Lipid degradation</keyword>
<keyword evidence="3" id="KW-0443">Lipid metabolism</keyword>
<accession>A0AAV6Y0G0</accession>
<evidence type="ECO:0000313" key="6">
    <source>
        <dbReference type="Proteomes" id="UP000826271"/>
    </source>
</evidence>
<gene>
    <name evidence="5" type="ORF">BUALT_Bualt02G0151700</name>
</gene>
<dbReference type="SUPFAM" id="SSF52266">
    <property type="entry name" value="SGNH hydrolase"/>
    <property type="match status" value="1"/>
</dbReference>
<dbReference type="InterPro" id="IPR036514">
    <property type="entry name" value="SGNH_hydro_sf"/>
</dbReference>
<comment type="similarity">
    <text evidence="1">Belongs to the 'GDSL' lipolytic enzyme family.</text>
</comment>
<dbReference type="Pfam" id="PF00657">
    <property type="entry name" value="Lipase_GDSL"/>
    <property type="match status" value="1"/>
</dbReference>
<sequence>MIKYLNIKTLFIIYAITFSFLVHGYNCKIVQFIFGDSLSDVGNNKYLSKSLAQASLPWYGIDFGNGLPNGRFSNGRTVADIIGDDMGLPRPPAFLDPSLNEDVILENGVNYASGGGGILNETGSYFVQRFGLYKQIELFQGTQELIRGKIGDKEAEKFFQEARYVVALGSNDFINNYLMPVYSDSWTYSDNTFVQYLTQTLGDQLTLLHRLGARKLMVFGLGPMGCIPLQRVLSTSGGCQDKTNKLALAFNQESSQLVSNLTSILPNATFRFGDAYDVVNDLITNPNKYGFNNSDSPCCSFGKIRPALTCVPASMLCKDRSKYVFWDEYHPSDSANELIAKEMMKKLGFKPVNQTESPSPSPGPAMAPSTDDN</sequence>
<evidence type="ECO:0000256" key="1">
    <source>
        <dbReference type="ARBA" id="ARBA00008668"/>
    </source>
</evidence>
<dbReference type="GO" id="GO:0016788">
    <property type="term" value="F:hydrolase activity, acting on ester bonds"/>
    <property type="evidence" value="ECO:0007669"/>
    <property type="project" value="InterPro"/>
</dbReference>
<evidence type="ECO:0000256" key="2">
    <source>
        <dbReference type="ARBA" id="ARBA00022801"/>
    </source>
</evidence>
<evidence type="ECO:0000313" key="5">
    <source>
        <dbReference type="EMBL" id="KAG8388691.1"/>
    </source>
</evidence>
<reference evidence="5" key="1">
    <citation type="submission" date="2019-10" db="EMBL/GenBank/DDBJ databases">
        <authorList>
            <person name="Zhang R."/>
            <person name="Pan Y."/>
            <person name="Wang J."/>
            <person name="Ma R."/>
            <person name="Yu S."/>
        </authorList>
    </citation>
    <scope>NUCLEOTIDE SEQUENCE</scope>
    <source>
        <strain evidence="5">LA-IB0</strain>
        <tissue evidence="5">Leaf</tissue>
    </source>
</reference>
<protein>
    <recommendedName>
        <fullName evidence="7">GDSL esterase/lipase</fullName>
    </recommendedName>
</protein>
<dbReference type="Proteomes" id="UP000826271">
    <property type="component" value="Unassembled WGS sequence"/>
</dbReference>
<dbReference type="InterPro" id="IPR001087">
    <property type="entry name" value="GDSL"/>
</dbReference>
<name>A0AAV6Y0G0_9LAMI</name>
<dbReference type="EMBL" id="WHWC01000002">
    <property type="protein sequence ID" value="KAG8388691.1"/>
    <property type="molecule type" value="Genomic_DNA"/>
</dbReference>
<organism evidence="5 6">
    <name type="scientific">Buddleja alternifolia</name>
    <dbReference type="NCBI Taxonomy" id="168488"/>
    <lineage>
        <taxon>Eukaryota</taxon>
        <taxon>Viridiplantae</taxon>
        <taxon>Streptophyta</taxon>
        <taxon>Embryophyta</taxon>
        <taxon>Tracheophyta</taxon>
        <taxon>Spermatophyta</taxon>
        <taxon>Magnoliopsida</taxon>
        <taxon>eudicotyledons</taxon>
        <taxon>Gunneridae</taxon>
        <taxon>Pentapetalae</taxon>
        <taxon>asterids</taxon>
        <taxon>lamiids</taxon>
        <taxon>Lamiales</taxon>
        <taxon>Scrophulariaceae</taxon>
        <taxon>Buddlejeae</taxon>
        <taxon>Buddleja</taxon>
    </lineage>
</organism>
<dbReference type="InterPro" id="IPR051058">
    <property type="entry name" value="GDSL_Est/Lipase"/>
</dbReference>
<feature type="region of interest" description="Disordered" evidence="4">
    <location>
        <begin position="349"/>
        <end position="373"/>
    </location>
</feature>
<proteinExistence type="inferred from homology"/>
<dbReference type="PANTHER" id="PTHR45648">
    <property type="entry name" value="GDSL LIPASE/ACYLHYDROLASE FAMILY PROTEIN (AFU_ORTHOLOGUE AFUA_4G14700)"/>
    <property type="match status" value="1"/>
</dbReference>
<comment type="caution">
    <text evidence="5">The sequence shown here is derived from an EMBL/GenBank/DDBJ whole genome shotgun (WGS) entry which is preliminary data.</text>
</comment>